<dbReference type="Gene3D" id="2.60.120.1440">
    <property type="match status" value="1"/>
</dbReference>
<accession>A0A1S1U8L5</accession>
<dbReference type="PANTHER" id="PTHR30273:SF2">
    <property type="entry name" value="PROTEIN FECR"/>
    <property type="match status" value="1"/>
</dbReference>
<comment type="caution">
    <text evidence="3">The sequence shown here is derived from an EMBL/GenBank/DDBJ whole genome shotgun (WGS) entry which is preliminary data.</text>
</comment>
<dbReference type="Pfam" id="PF16220">
    <property type="entry name" value="DUF4880"/>
    <property type="match status" value="1"/>
</dbReference>
<reference evidence="3 4" key="1">
    <citation type="submission" date="2015-06" db="EMBL/GenBank/DDBJ databases">
        <title>Draft genome sequencing of a biphenyl-degrading bacterium, Janthinobacterium lividum MEG1.</title>
        <authorList>
            <person name="Shimodaira J."/>
            <person name="Hatta T."/>
        </authorList>
    </citation>
    <scope>NUCLEOTIDE SEQUENCE [LARGE SCALE GENOMIC DNA]</scope>
    <source>
        <strain evidence="3 4">MEG1</strain>
    </source>
</reference>
<feature type="domain" description="FecR N-terminal" evidence="2">
    <location>
        <begin position="24"/>
        <end position="65"/>
    </location>
</feature>
<gene>
    <name evidence="3" type="ORF">AKG95_14915</name>
</gene>
<name>A0A1S1U8L5_9BURK</name>
<dbReference type="Pfam" id="PF04773">
    <property type="entry name" value="FecR"/>
    <property type="match status" value="1"/>
</dbReference>
<dbReference type="GO" id="GO:0016989">
    <property type="term" value="F:sigma factor antagonist activity"/>
    <property type="evidence" value="ECO:0007669"/>
    <property type="project" value="TreeGrafter"/>
</dbReference>
<dbReference type="Proteomes" id="UP000179840">
    <property type="component" value="Unassembled WGS sequence"/>
</dbReference>
<dbReference type="PANTHER" id="PTHR30273">
    <property type="entry name" value="PERIPLASMIC SIGNAL SENSOR AND SIGMA FACTOR ACTIVATOR FECR-RELATED"/>
    <property type="match status" value="1"/>
</dbReference>
<dbReference type="InterPro" id="IPR032623">
    <property type="entry name" value="FecR_N"/>
</dbReference>
<sequence length="327" mass="35384">MNPMTASDRDPRDLVEHDDTAIGREAAAWWARLRADDFTQADAIALRAWCARSPGHARAWRELKQVWQALDPALTRAAAAPQRANVLAFPLRPGRRAFLGGALAAGVAVLALRPPLGAWPSLQELSADFRTGTGEQRQVALSQQMTVQMNTQTRINVRAPESIELLGGEAEILASGARQPVSVLAGAGRMLAQSARFNVRHTDDAVCVTCLAGAVEVVWQQRRQTLDAGQQLVYDERGVQAATAAPKGEASAWRTGALSFVGKPLAEVVDEINRYRPGRVLLRNAELGRRLVRMRFSISQMDGALAMIRDLTGAQMTSLPGGIVLLS</sequence>
<dbReference type="InterPro" id="IPR012373">
    <property type="entry name" value="Ferrdict_sens_TM"/>
</dbReference>
<evidence type="ECO:0000259" key="2">
    <source>
        <dbReference type="Pfam" id="PF16220"/>
    </source>
</evidence>
<organism evidence="3 4">
    <name type="scientific">Janthinobacterium lividum</name>
    <dbReference type="NCBI Taxonomy" id="29581"/>
    <lineage>
        <taxon>Bacteria</taxon>
        <taxon>Pseudomonadati</taxon>
        <taxon>Pseudomonadota</taxon>
        <taxon>Betaproteobacteria</taxon>
        <taxon>Burkholderiales</taxon>
        <taxon>Oxalobacteraceae</taxon>
        <taxon>Janthinobacterium</taxon>
    </lineage>
</organism>
<evidence type="ECO:0000259" key="1">
    <source>
        <dbReference type="Pfam" id="PF04773"/>
    </source>
</evidence>
<proteinExistence type="predicted"/>
<evidence type="ECO:0000313" key="4">
    <source>
        <dbReference type="Proteomes" id="UP000179840"/>
    </source>
</evidence>
<evidence type="ECO:0008006" key="5">
    <source>
        <dbReference type="Google" id="ProtNLM"/>
    </source>
</evidence>
<evidence type="ECO:0000313" key="3">
    <source>
        <dbReference type="EMBL" id="OHV96114.1"/>
    </source>
</evidence>
<dbReference type="EMBL" id="LFKP01000008">
    <property type="protein sequence ID" value="OHV96114.1"/>
    <property type="molecule type" value="Genomic_DNA"/>
</dbReference>
<dbReference type="InterPro" id="IPR006860">
    <property type="entry name" value="FecR"/>
</dbReference>
<dbReference type="AlphaFoldDB" id="A0A1S1U8L5"/>
<feature type="domain" description="FecR protein" evidence="1">
    <location>
        <begin position="128"/>
        <end position="216"/>
    </location>
</feature>
<dbReference type="PIRSF" id="PIRSF018266">
    <property type="entry name" value="FecR"/>
    <property type="match status" value="1"/>
</dbReference>
<protein>
    <recommendedName>
        <fullName evidence="5">Fec operon regulator FecR</fullName>
    </recommendedName>
</protein>